<evidence type="ECO:0000256" key="4">
    <source>
        <dbReference type="SAM" id="MobiDB-lite"/>
    </source>
</evidence>
<dbReference type="InterPro" id="IPR039431">
    <property type="entry name" value="Vta1/CALS_N"/>
</dbReference>
<feature type="compositionally biased region" description="Low complexity" evidence="4">
    <location>
        <begin position="313"/>
        <end position="322"/>
    </location>
</feature>
<dbReference type="InParanoid" id="A0BRR4"/>
<reference evidence="6 7" key="1">
    <citation type="journal article" date="2006" name="Nature">
        <title>Global trends of whole-genome duplications revealed by the ciliate Paramecium tetraurelia.</title>
        <authorList>
            <consortium name="Genoscope"/>
            <person name="Aury J.-M."/>
            <person name="Jaillon O."/>
            <person name="Duret L."/>
            <person name="Noel B."/>
            <person name="Jubin C."/>
            <person name="Porcel B.M."/>
            <person name="Segurens B."/>
            <person name="Daubin V."/>
            <person name="Anthouard V."/>
            <person name="Aiach N."/>
            <person name="Arnaiz O."/>
            <person name="Billaut A."/>
            <person name="Beisson J."/>
            <person name="Blanc I."/>
            <person name="Bouhouche K."/>
            <person name="Camara F."/>
            <person name="Duharcourt S."/>
            <person name="Guigo R."/>
            <person name="Gogendeau D."/>
            <person name="Katinka M."/>
            <person name="Keller A.-M."/>
            <person name="Kissmehl R."/>
            <person name="Klotz C."/>
            <person name="Koll F."/>
            <person name="Le Moue A."/>
            <person name="Lepere C."/>
            <person name="Malinsky S."/>
            <person name="Nowacki M."/>
            <person name="Nowak J.K."/>
            <person name="Plattner H."/>
            <person name="Poulain J."/>
            <person name="Ruiz F."/>
            <person name="Serrano V."/>
            <person name="Zagulski M."/>
            <person name="Dessen P."/>
            <person name="Betermier M."/>
            <person name="Weissenbach J."/>
            <person name="Scarpelli C."/>
            <person name="Schachter V."/>
            <person name="Sperling L."/>
            <person name="Meyer E."/>
            <person name="Cohen J."/>
            <person name="Wincker P."/>
        </authorList>
    </citation>
    <scope>NUCLEOTIDE SEQUENCE [LARGE SCALE GENOMIC DNA]</scope>
    <source>
        <strain evidence="6 7">Stock d4-2</strain>
    </source>
</reference>
<feature type="coiled-coil region" evidence="3">
    <location>
        <begin position="215"/>
        <end position="310"/>
    </location>
</feature>
<evidence type="ECO:0000256" key="1">
    <source>
        <dbReference type="ARBA" id="ARBA00004308"/>
    </source>
</evidence>
<name>A0BRR4_PARTE</name>
<dbReference type="Gene3D" id="1.25.40.270">
    <property type="entry name" value="Vacuolar protein sorting-associated protein vta1"/>
    <property type="match status" value="1"/>
</dbReference>
<dbReference type="AlphaFoldDB" id="A0BRR4"/>
<gene>
    <name evidence="6" type="ORF">GSPATT00031462001</name>
</gene>
<accession>A0BRR4</accession>
<protein>
    <recommendedName>
        <fullName evidence="5">Vta1/callose synthase N-terminal domain-containing protein</fullName>
    </recommendedName>
</protein>
<dbReference type="InterPro" id="IPR044538">
    <property type="entry name" value="Vta1-like"/>
</dbReference>
<keyword evidence="7" id="KW-1185">Reference proteome</keyword>
<organism evidence="6 7">
    <name type="scientific">Paramecium tetraurelia</name>
    <dbReference type="NCBI Taxonomy" id="5888"/>
    <lineage>
        <taxon>Eukaryota</taxon>
        <taxon>Sar</taxon>
        <taxon>Alveolata</taxon>
        <taxon>Ciliophora</taxon>
        <taxon>Intramacronucleata</taxon>
        <taxon>Oligohymenophorea</taxon>
        <taxon>Peniculida</taxon>
        <taxon>Parameciidae</taxon>
        <taxon>Paramecium</taxon>
    </lineage>
</organism>
<dbReference type="GO" id="GO:0032511">
    <property type="term" value="P:late endosome to vacuole transport via multivesicular body sorting pathway"/>
    <property type="evidence" value="ECO:0000318"/>
    <property type="project" value="GO_Central"/>
</dbReference>
<dbReference type="RefSeq" id="XP_001428629.1">
    <property type="nucleotide sequence ID" value="XM_001428592.1"/>
</dbReference>
<dbReference type="eggNOG" id="ENOG502RT12">
    <property type="taxonomic scope" value="Eukaryota"/>
</dbReference>
<evidence type="ECO:0000313" key="6">
    <source>
        <dbReference type="EMBL" id="CAK61231.1"/>
    </source>
</evidence>
<dbReference type="STRING" id="5888.A0BRR4"/>
<evidence type="ECO:0000256" key="2">
    <source>
        <dbReference type="ARBA" id="ARBA00023136"/>
    </source>
</evidence>
<dbReference type="Proteomes" id="UP000000600">
    <property type="component" value="Unassembled WGS sequence"/>
</dbReference>
<dbReference type="InterPro" id="IPR023175">
    <property type="entry name" value="Vta1/CALS_N_sf"/>
</dbReference>
<comment type="subcellular location">
    <subcellularLocation>
        <location evidence="1">Endomembrane system</location>
    </subcellularLocation>
</comment>
<dbReference type="Pfam" id="PF04652">
    <property type="entry name" value="Vta1"/>
    <property type="match status" value="1"/>
</dbReference>
<dbReference type="HOGENOM" id="CLU_061916_0_0_1"/>
<dbReference type="PANTHER" id="PTHR46009">
    <property type="entry name" value="VACUOLAR PROTEIN SORTING-ASSOCIATED PROTEIN VTA1 HOMOLOG"/>
    <property type="match status" value="1"/>
</dbReference>
<proteinExistence type="predicted"/>
<evidence type="ECO:0000256" key="3">
    <source>
        <dbReference type="SAM" id="Coils"/>
    </source>
</evidence>
<dbReference type="KEGG" id="ptm:GSPATT00031462001"/>
<feature type="domain" description="Vta1/callose synthase N-terminal" evidence="5">
    <location>
        <begin position="10"/>
        <end position="149"/>
    </location>
</feature>
<sequence length="379" mass="45351">MQQNPEFKQIQGLLQHSQQLSTFNITFAYITKAYVAQRLHALYKKTQQQNYMQMLQQLISELESLKTQNPQLQNKEENKKHYTEFVYKFFYDADTRERDGEVSQELMHMFGSVQKAIEVLQYFEPLNQDQLEKQKYAKFKMVDQHKKLKDPTLIQPKPKDSIEEELEQIAQKQLQISQHQQQNTTQQQLQQQQTEQPAIIQQPIKPGVPQNETPQTSLQQQQSQYQQQLQQQQQQWQSQQKQQQSQYQQQQQQQQQLQQQQQQQQQQLQQQQQQQLLLQQQQYQQQQQQLQQQQQQLLQQQQQQQLINQQQMSSQAQPQSQQGKTQATKLSPMEQAQMRNQIKTILQQAISEVDFKKYQNAKDQLQKTLGMLQQLLDSQ</sequence>
<evidence type="ECO:0000259" key="5">
    <source>
        <dbReference type="Pfam" id="PF04652"/>
    </source>
</evidence>
<dbReference type="GeneID" id="5014413"/>
<feature type="region of interest" description="Disordered" evidence="4">
    <location>
        <begin position="313"/>
        <end position="332"/>
    </location>
</feature>
<dbReference type="OMA" id="MSQHEMS"/>
<dbReference type="EMBL" id="CT868012">
    <property type="protein sequence ID" value="CAK61231.1"/>
    <property type="molecule type" value="Genomic_DNA"/>
</dbReference>
<dbReference type="OrthoDB" id="311985at2759"/>
<keyword evidence="2" id="KW-0472">Membrane</keyword>
<feature type="coiled-coil region" evidence="3">
    <location>
        <begin position="48"/>
        <end position="75"/>
    </location>
</feature>
<keyword evidence="3" id="KW-0175">Coiled coil</keyword>
<dbReference type="PANTHER" id="PTHR46009:SF1">
    <property type="entry name" value="VACUOLAR PROTEIN SORTING-ASSOCIATED PROTEIN VTA1 HOMOLOG"/>
    <property type="match status" value="1"/>
</dbReference>
<dbReference type="GO" id="GO:0005771">
    <property type="term" value="C:multivesicular body"/>
    <property type="evidence" value="ECO:0000318"/>
    <property type="project" value="GO_Central"/>
</dbReference>
<evidence type="ECO:0000313" key="7">
    <source>
        <dbReference type="Proteomes" id="UP000000600"/>
    </source>
</evidence>